<organism evidence="2 3">
    <name type="scientific">Modicella reniformis</name>
    <dbReference type="NCBI Taxonomy" id="1440133"/>
    <lineage>
        <taxon>Eukaryota</taxon>
        <taxon>Fungi</taxon>
        <taxon>Fungi incertae sedis</taxon>
        <taxon>Mucoromycota</taxon>
        <taxon>Mortierellomycotina</taxon>
        <taxon>Mortierellomycetes</taxon>
        <taxon>Mortierellales</taxon>
        <taxon>Mortierellaceae</taxon>
        <taxon>Modicella</taxon>
    </lineage>
</organism>
<feature type="compositionally biased region" description="Polar residues" evidence="1">
    <location>
        <begin position="776"/>
        <end position="786"/>
    </location>
</feature>
<name>A0A9P6SPW8_9FUNG</name>
<reference evidence="2" key="1">
    <citation type="journal article" date="2020" name="Fungal Divers.">
        <title>Resolving the Mortierellaceae phylogeny through synthesis of multi-gene phylogenetics and phylogenomics.</title>
        <authorList>
            <person name="Vandepol N."/>
            <person name="Liber J."/>
            <person name="Desiro A."/>
            <person name="Na H."/>
            <person name="Kennedy M."/>
            <person name="Barry K."/>
            <person name="Grigoriev I.V."/>
            <person name="Miller A.N."/>
            <person name="O'Donnell K."/>
            <person name="Stajich J.E."/>
            <person name="Bonito G."/>
        </authorList>
    </citation>
    <scope>NUCLEOTIDE SEQUENCE</scope>
    <source>
        <strain evidence="2">MES-2147</strain>
    </source>
</reference>
<evidence type="ECO:0000313" key="2">
    <source>
        <dbReference type="EMBL" id="KAF9987217.1"/>
    </source>
</evidence>
<feature type="compositionally biased region" description="Basic and acidic residues" evidence="1">
    <location>
        <begin position="753"/>
        <end position="766"/>
    </location>
</feature>
<feature type="region of interest" description="Disordered" evidence="1">
    <location>
        <begin position="134"/>
        <end position="168"/>
    </location>
</feature>
<accession>A0A9P6SPW8</accession>
<evidence type="ECO:0000313" key="3">
    <source>
        <dbReference type="Proteomes" id="UP000749646"/>
    </source>
</evidence>
<protein>
    <submittedName>
        <fullName evidence="2">Uncharacterized protein</fullName>
    </submittedName>
</protein>
<proteinExistence type="predicted"/>
<gene>
    <name evidence="2" type="ORF">BGZ65_004674</name>
</gene>
<sequence>MSTTINEHIRLLSTAVGNLWSGSVYKKSLDYLLRILLRLNLAPNRESKYWNRTHSSSIQEKETEHRKMNHRKWKYTVKRKCDRLADAFHRGENNGRAVSELLESIRRIAALEPPSVQTSIPNIECRLAEMTRAEELDESDLTNLHDDDEEEDDEVEIEEDKQEDDNAMVTDDDDKVRIKEPSRAKLQSLQAMLQMLIESPRITHDIRSQLSPAMTSPIMSAYLAKRRPRSDGKGFQDSLAHVVLRAPIVLITNNVLRAAGYTAFTRRISPQLGAVGIYETFCSRNERQFDVQDASGQPLTNYLTLQSSPSNKRTLFESFFDMKKVESICYDHGLLFRNRITYVDEWTVRLTGRVIANGEDRRGYPVVSKYDKRRKTFRPRASPWVDKYIASGLTEEEIKHLAQANEAMKKQLENDIKPFRKAVKERQIVQSNLSRKVGFGESSYQELHSARVSVRDARREVIPREEALRNQRQVTHHYNKMAKAAESCKNDQSKEPSTTTKKLSTPTWEQPAVEDDCEYMDLSQLLTDSKCAVVYAGTDYGIVKMSETVAMTPQEMQCHLNRYGVLHGLPDSQGEESEGNDLKENREKGSMKITAGLLNNISHTTTMLAHRQKRLENNEEVHQALKSVSEASKTLHCSMTITNIDEAQTVRRANREVLRQFEWSRKQRKAKHNQELRSKRAISKICAAERRFVQKLYQGGEAIGMHNRPDPIDGWCEECSMYHVNHNPEEKEYRHRESCPRAAPRGRQELEWAAESRDTPGEEGKGCGKSIPGTAPLQSPTSTTPRRLQYAKSRRVVKGKAKTVAMKGSQECINPDCVSFRNGHTIKARDVNSAAAIAIAGASTLLHRERKRLPPFSRDISTTNTNNTSL</sequence>
<dbReference type="AlphaFoldDB" id="A0A9P6SPW8"/>
<dbReference type="OrthoDB" id="2424936at2759"/>
<feature type="compositionally biased region" description="Acidic residues" evidence="1">
    <location>
        <begin position="135"/>
        <end position="168"/>
    </location>
</feature>
<feature type="region of interest" description="Disordered" evidence="1">
    <location>
        <begin position="753"/>
        <end position="791"/>
    </location>
</feature>
<dbReference type="EMBL" id="JAAAHW010003187">
    <property type="protein sequence ID" value="KAF9987217.1"/>
    <property type="molecule type" value="Genomic_DNA"/>
</dbReference>
<evidence type="ECO:0000256" key="1">
    <source>
        <dbReference type="SAM" id="MobiDB-lite"/>
    </source>
</evidence>
<feature type="compositionally biased region" description="Low complexity" evidence="1">
    <location>
        <begin position="495"/>
        <end position="507"/>
    </location>
</feature>
<comment type="caution">
    <text evidence="2">The sequence shown here is derived from an EMBL/GenBank/DDBJ whole genome shotgun (WGS) entry which is preliminary data.</text>
</comment>
<dbReference type="Proteomes" id="UP000749646">
    <property type="component" value="Unassembled WGS sequence"/>
</dbReference>
<keyword evidence="3" id="KW-1185">Reference proteome</keyword>
<feature type="region of interest" description="Disordered" evidence="1">
    <location>
        <begin position="484"/>
        <end position="509"/>
    </location>
</feature>